<keyword evidence="5 7" id="KW-0456">Lyase</keyword>
<sequence>MTSPLAHALVQARTHPAALNRLRERIGLTTEAARRAGGYLAAAPYRPIAPSADAVAALDIFRRPLQSEPIPARDVLAELDVFGSPATVNQGVGRYFGYVNGGVEPAAAAAAILAGAWDQNVAMPGQSPVGAVLDEVAAGWIVDLLGLPSDAVATFTTGATLANFTAIVAARDALLARAGWSVEEHGLTGAPAIRVIAGAEVHASVLKSLRMAGLGPGIIERVPVDATGAIDADAFPTDTDALTLVLLQAGNVTSGSSDPFARIIPGVRERGGWVHVDGAFGLWAAASPTRKHLVKGVELADSWATDAHKWLNAPYDLGVVIVREREDLYRAMAITAPYLATADERPLLHLGPHMSQRARGVETWALLTARGRTGIAQLIDDSCDRASQFADLLRAAGVEVLARPVLNQVPVAFGEAPGEPGDDKVTDAVIVAIQAEGTLWAGASTWKGQRILRLSISDAATTSDDIDASAVAIVESWKAVLARPQRSTG</sequence>
<name>A0A7Y9ZAW7_9MICO</name>
<dbReference type="PANTHER" id="PTHR11999:SF70">
    <property type="entry name" value="MIP05841P"/>
    <property type="match status" value="1"/>
</dbReference>
<feature type="modified residue" description="N6-(pyridoxal phosphate)lysine" evidence="6">
    <location>
        <position position="309"/>
    </location>
</feature>
<dbReference type="AlphaFoldDB" id="A0A7Y9ZAW7"/>
<dbReference type="OrthoDB" id="3335676at2"/>
<keyword evidence="3" id="KW-0210">Decarboxylase</keyword>
<evidence type="ECO:0000256" key="1">
    <source>
        <dbReference type="ARBA" id="ARBA00001933"/>
    </source>
</evidence>
<dbReference type="EMBL" id="JACBZO010000001">
    <property type="protein sequence ID" value="NYI40735.1"/>
    <property type="molecule type" value="Genomic_DNA"/>
</dbReference>
<dbReference type="GO" id="GO:0004058">
    <property type="term" value="F:aromatic-L-amino-acid decarboxylase activity"/>
    <property type="evidence" value="ECO:0007669"/>
    <property type="project" value="UniProtKB-ARBA"/>
</dbReference>
<evidence type="ECO:0000313" key="8">
    <source>
        <dbReference type="EMBL" id="NYI40735.1"/>
    </source>
</evidence>
<accession>A0A7Y9ZAW7</accession>
<dbReference type="InterPro" id="IPR015424">
    <property type="entry name" value="PyrdxlP-dep_Trfase"/>
</dbReference>
<proteinExistence type="inferred from homology"/>
<dbReference type="GO" id="GO:0019752">
    <property type="term" value="P:carboxylic acid metabolic process"/>
    <property type="evidence" value="ECO:0007669"/>
    <property type="project" value="InterPro"/>
</dbReference>
<protein>
    <submittedName>
        <fullName evidence="8">Glutamate/tyrosine decarboxylase-like PLP-dependent enzyme</fullName>
    </submittedName>
</protein>
<dbReference type="Gene3D" id="3.40.640.10">
    <property type="entry name" value="Type I PLP-dependent aspartate aminotransferase-like (Major domain)"/>
    <property type="match status" value="1"/>
</dbReference>
<evidence type="ECO:0000256" key="5">
    <source>
        <dbReference type="ARBA" id="ARBA00023239"/>
    </source>
</evidence>
<comment type="similarity">
    <text evidence="2 7">Belongs to the group II decarboxylase family.</text>
</comment>
<dbReference type="InterPro" id="IPR015421">
    <property type="entry name" value="PyrdxlP-dep_Trfase_major"/>
</dbReference>
<comment type="cofactor">
    <cofactor evidence="1 6 7">
        <name>pyridoxal 5'-phosphate</name>
        <dbReference type="ChEBI" id="CHEBI:597326"/>
    </cofactor>
</comment>
<evidence type="ECO:0000256" key="7">
    <source>
        <dbReference type="RuleBase" id="RU000382"/>
    </source>
</evidence>
<dbReference type="Gene3D" id="3.90.1150.10">
    <property type="entry name" value="Aspartate Aminotransferase, domain 1"/>
    <property type="match status" value="1"/>
</dbReference>
<evidence type="ECO:0000256" key="4">
    <source>
        <dbReference type="ARBA" id="ARBA00022898"/>
    </source>
</evidence>
<dbReference type="RefSeq" id="WP_062074500.1">
    <property type="nucleotide sequence ID" value="NZ_BBRC01000003.1"/>
</dbReference>
<dbReference type="InterPro" id="IPR010977">
    <property type="entry name" value="Aromatic_deC"/>
</dbReference>
<evidence type="ECO:0000256" key="6">
    <source>
        <dbReference type="PIRSR" id="PIRSR602129-50"/>
    </source>
</evidence>
<dbReference type="Pfam" id="PF00282">
    <property type="entry name" value="Pyridoxal_deC"/>
    <property type="match status" value="1"/>
</dbReference>
<evidence type="ECO:0000313" key="9">
    <source>
        <dbReference type="Proteomes" id="UP000547973"/>
    </source>
</evidence>
<dbReference type="InterPro" id="IPR015422">
    <property type="entry name" value="PyrdxlP-dep_Trfase_small"/>
</dbReference>
<dbReference type="InterPro" id="IPR002129">
    <property type="entry name" value="PyrdxlP-dep_de-COase"/>
</dbReference>
<keyword evidence="9" id="KW-1185">Reference proteome</keyword>
<organism evidence="8 9">
    <name type="scientific">Demequina lutea</name>
    <dbReference type="NCBI Taxonomy" id="431489"/>
    <lineage>
        <taxon>Bacteria</taxon>
        <taxon>Bacillati</taxon>
        <taxon>Actinomycetota</taxon>
        <taxon>Actinomycetes</taxon>
        <taxon>Micrococcales</taxon>
        <taxon>Demequinaceae</taxon>
        <taxon>Demequina</taxon>
    </lineage>
</organism>
<dbReference type="GO" id="GO:0030170">
    <property type="term" value="F:pyridoxal phosphate binding"/>
    <property type="evidence" value="ECO:0007669"/>
    <property type="project" value="InterPro"/>
</dbReference>
<dbReference type="PANTHER" id="PTHR11999">
    <property type="entry name" value="GROUP II PYRIDOXAL-5-PHOSPHATE DECARBOXYLASE"/>
    <property type="match status" value="1"/>
</dbReference>
<comment type="caution">
    <text evidence="8">The sequence shown here is derived from an EMBL/GenBank/DDBJ whole genome shotgun (WGS) entry which is preliminary data.</text>
</comment>
<dbReference type="SUPFAM" id="SSF53383">
    <property type="entry name" value="PLP-dependent transferases"/>
    <property type="match status" value="1"/>
</dbReference>
<gene>
    <name evidence="8" type="ORF">BKA03_000854</name>
</gene>
<evidence type="ECO:0000256" key="2">
    <source>
        <dbReference type="ARBA" id="ARBA00009533"/>
    </source>
</evidence>
<reference evidence="8 9" key="1">
    <citation type="submission" date="2020-07" db="EMBL/GenBank/DDBJ databases">
        <title>Sequencing the genomes of 1000 actinobacteria strains.</title>
        <authorList>
            <person name="Klenk H.-P."/>
        </authorList>
    </citation>
    <scope>NUCLEOTIDE SEQUENCE [LARGE SCALE GENOMIC DNA]</scope>
    <source>
        <strain evidence="8 9">DSM 19970</strain>
    </source>
</reference>
<keyword evidence="4 6" id="KW-0663">Pyridoxal phosphate</keyword>
<evidence type="ECO:0000256" key="3">
    <source>
        <dbReference type="ARBA" id="ARBA00022793"/>
    </source>
</evidence>
<dbReference type="Proteomes" id="UP000547973">
    <property type="component" value="Unassembled WGS sequence"/>
</dbReference>